<gene>
    <name evidence="3" type="ORF">J4573_42775</name>
</gene>
<dbReference type="RefSeq" id="WP_208261910.1">
    <property type="nucleotide sequence ID" value="NZ_JAGEOJ010000023.1"/>
</dbReference>
<feature type="transmembrane region" description="Helical" evidence="2">
    <location>
        <begin position="132"/>
        <end position="154"/>
    </location>
</feature>
<feature type="region of interest" description="Disordered" evidence="1">
    <location>
        <begin position="281"/>
        <end position="315"/>
    </location>
</feature>
<keyword evidence="2" id="KW-0812">Transmembrane</keyword>
<keyword evidence="4" id="KW-1185">Reference proteome</keyword>
<evidence type="ECO:0000256" key="1">
    <source>
        <dbReference type="SAM" id="MobiDB-lite"/>
    </source>
</evidence>
<feature type="transmembrane region" description="Helical" evidence="2">
    <location>
        <begin position="205"/>
        <end position="224"/>
    </location>
</feature>
<feature type="transmembrane region" description="Helical" evidence="2">
    <location>
        <begin position="102"/>
        <end position="120"/>
    </location>
</feature>
<dbReference type="AlphaFoldDB" id="A0A939TBT7"/>
<comment type="caution">
    <text evidence="3">The sequence shown here is derived from an EMBL/GenBank/DDBJ whole genome shotgun (WGS) entry which is preliminary data.</text>
</comment>
<evidence type="ECO:0000256" key="2">
    <source>
        <dbReference type="SAM" id="Phobius"/>
    </source>
</evidence>
<feature type="transmembrane region" description="Helical" evidence="2">
    <location>
        <begin position="78"/>
        <end position="95"/>
    </location>
</feature>
<reference evidence="3" key="1">
    <citation type="submission" date="2021-03" db="EMBL/GenBank/DDBJ databases">
        <authorList>
            <person name="Kanchanasin P."/>
            <person name="Saeng-In P."/>
            <person name="Phongsopitanun W."/>
            <person name="Yuki M."/>
            <person name="Kudo T."/>
            <person name="Ohkuma M."/>
            <person name="Tanasupawat S."/>
        </authorList>
    </citation>
    <scope>NUCLEOTIDE SEQUENCE</scope>
    <source>
        <strain evidence="3">GKU 128</strain>
    </source>
</reference>
<feature type="transmembrane region" description="Helical" evidence="2">
    <location>
        <begin position="166"/>
        <end position="185"/>
    </location>
</feature>
<accession>A0A939TBT7</accession>
<organism evidence="3 4">
    <name type="scientific">Actinomadura barringtoniae</name>
    <dbReference type="NCBI Taxonomy" id="1427535"/>
    <lineage>
        <taxon>Bacteria</taxon>
        <taxon>Bacillati</taxon>
        <taxon>Actinomycetota</taxon>
        <taxon>Actinomycetes</taxon>
        <taxon>Streptosporangiales</taxon>
        <taxon>Thermomonosporaceae</taxon>
        <taxon>Actinomadura</taxon>
    </lineage>
</organism>
<feature type="transmembrane region" description="Helical" evidence="2">
    <location>
        <begin position="6"/>
        <end position="25"/>
    </location>
</feature>
<sequence>MPMLAIAVLSTGIYFAGLVYFKLAAERMHPLAGNHPWQLAAQLLQDRVWLVGASFLLVGACVQAAALTGLSVVSAQPMFLAGLGMLLILGLGVLGERLTLREWGCVLILAAAAAMFGEASDGAHDQTAVAGAPPWLVVSVALPSLLVPVAALLASDLSRKGLHSRPLTGVALAINVGLLTGTAELMLTGAADLVRSPRELITTPYLYVFVVVAPFALAQLQIALQRNRMVITGFVATATAKTYLFVLAGPLYHEWWPEDRGRQVAVALTLSVLAIAAVPHHERKDERQRQRHHDAGVHGHRHAEGHLRAEGHRHA</sequence>
<protein>
    <submittedName>
        <fullName evidence="3">Uncharacterized protein</fullName>
    </submittedName>
</protein>
<evidence type="ECO:0000313" key="4">
    <source>
        <dbReference type="Proteomes" id="UP000669179"/>
    </source>
</evidence>
<evidence type="ECO:0000313" key="3">
    <source>
        <dbReference type="EMBL" id="MBO2453877.1"/>
    </source>
</evidence>
<proteinExistence type="predicted"/>
<feature type="transmembrane region" description="Helical" evidence="2">
    <location>
        <begin position="264"/>
        <end position="281"/>
    </location>
</feature>
<name>A0A939TBT7_9ACTN</name>
<feature type="transmembrane region" description="Helical" evidence="2">
    <location>
        <begin position="231"/>
        <end position="252"/>
    </location>
</feature>
<dbReference type="EMBL" id="JAGEOJ010000023">
    <property type="protein sequence ID" value="MBO2453877.1"/>
    <property type="molecule type" value="Genomic_DNA"/>
</dbReference>
<keyword evidence="2" id="KW-1133">Transmembrane helix</keyword>
<keyword evidence="2" id="KW-0472">Membrane</keyword>
<feature type="transmembrane region" description="Helical" evidence="2">
    <location>
        <begin position="48"/>
        <end position="72"/>
    </location>
</feature>
<dbReference type="Proteomes" id="UP000669179">
    <property type="component" value="Unassembled WGS sequence"/>
</dbReference>